<feature type="region of interest" description="Disordered" evidence="1">
    <location>
        <begin position="23"/>
        <end position="53"/>
    </location>
</feature>
<dbReference type="Proteomes" id="UP000030104">
    <property type="component" value="Unassembled WGS sequence"/>
</dbReference>
<comment type="caution">
    <text evidence="2">The sequence shown here is derived from an EMBL/GenBank/DDBJ whole genome shotgun (WGS) entry which is preliminary data.</text>
</comment>
<accession>A0A0A2LAM7</accession>
<keyword evidence="3" id="KW-1185">Reference proteome</keyword>
<dbReference type="AlphaFoldDB" id="A0A0A2LAM7"/>
<evidence type="ECO:0000256" key="1">
    <source>
        <dbReference type="SAM" id="MobiDB-lite"/>
    </source>
</evidence>
<dbReference type="HOGENOM" id="CLU_3069413_0_0_1"/>
<evidence type="ECO:0000313" key="2">
    <source>
        <dbReference type="EMBL" id="KGO76231.1"/>
    </source>
</evidence>
<dbReference type="OrthoDB" id="4480828at2759"/>
<feature type="compositionally biased region" description="Basic residues" evidence="1">
    <location>
        <begin position="40"/>
        <end position="53"/>
    </location>
</feature>
<name>A0A0A2LAM7_PENIT</name>
<sequence length="53" mass="5915">MFRLLAPQRGTLNTKEEIVAFQGGESDQTEQGETFGHTARPPRKGYQVHRGSV</sequence>
<protein>
    <submittedName>
        <fullName evidence="2">Uncharacterized protein</fullName>
    </submittedName>
</protein>
<evidence type="ECO:0000313" key="3">
    <source>
        <dbReference type="Proteomes" id="UP000030104"/>
    </source>
</evidence>
<gene>
    <name evidence="2" type="ORF">PITC_036570</name>
</gene>
<proteinExistence type="predicted"/>
<organism evidence="2 3">
    <name type="scientific">Penicillium italicum</name>
    <name type="common">Blue mold</name>
    <dbReference type="NCBI Taxonomy" id="40296"/>
    <lineage>
        <taxon>Eukaryota</taxon>
        <taxon>Fungi</taxon>
        <taxon>Dikarya</taxon>
        <taxon>Ascomycota</taxon>
        <taxon>Pezizomycotina</taxon>
        <taxon>Eurotiomycetes</taxon>
        <taxon>Eurotiomycetidae</taxon>
        <taxon>Eurotiales</taxon>
        <taxon>Aspergillaceae</taxon>
        <taxon>Penicillium</taxon>
    </lineage>
</organism>
<reference evidence="2 3" key="1">
    <citation type="journal article" date="2015" name="Mol. Plant Microbe Interact.">
        <title>Genome, transcriptome, and functional analyses of Penicillium expansum provide new insights into secondary metabolism and pathogenicity.</title>
        <authorList>
            <person name="Ballester A.R."/>
            <person name="Marcet-Houben M."/>
            <person name="Levin E."/>
            <person name="Sela N."/>
            <person name="Selma-Lazaro C."/>
            <person name="Carmona L."/>
            <person name="Wisniewski M."/>
            <person name="Droby S."/>
            <person name="Gonzalez-Candelas L."/>
            <person name="Gabaldon T."/>
        </authorList>
    </citation>
    <scope>NUCLEOTIDE SEQUENCE [LARGE SCALE GENOMIC DNA]</scope>
    <source>
        <strain evidence="2 3">PHI-1</strain>
    </source>
</reference>
<dbReference type="EMBL" id="JQGA01000297">
    <property type="protein sequence ID" value="KGO76231.1"/>
    <property type="molecule type" value="Genomic_DNA"/>
</dbReference>